<evidence type="ECO:0000256" key="1">
    <source>
        <dbReference type="ARBA" id="ARBA00001933"/>
    </source>
</evidence>
<accession>A0ABT9NE88</accession>
<evidence type="ECO:0000259" key="6">
    <source>
        <dbReference type="Pfam" id="PF00155"/>
    </source>
</evidence>
<protein>
    <recommendedName>
        <fullName evidence="2">cysteine-S-conjugate beta-lyase</fullName>
        <ecNumber evidence="2">4.4.1.13</ecNumber>
    </recommendedName>
</protein>
<evidence type="ECO:0000256" key="5">
    <source>
        <dbReference type="ARBA" id="ARBA00037974"/>
    </source>
</evidence>
<dbReference type="Gene3D" id="3.90.1150.10">
    <property type="entry name" value="Aspartate Aminotransferase, domain 1"/>
    <property type="match status" value="1"/>
</dbReference>
<proteinExistence type="inferred from homology"/>
<gene>
    <name evidence="7" type="ORF">J2S70_000283</name>
</gene>
<keyword evidence="4 7" id="KW-0456">Lyase</keyword>
<evidence type="ECO:0000313" key="8">
    <source>
        <dbReference type="Proteomes" id="UP001243212"/>
    </source>
</evidence>
<comment type="similarity">
    <text evidence="5">Belongs to the class-II pyridoxal-phosphate-dependent aminotransferase family. MalY/PatB cystathionine beta-lyase subfamily.</text>
</comment>
<dbReference type="Pfam" id="PF00155">
    <property type="entry name" value="Aminotran_1_2"/>
    <property type="match status" value="1"/>
</dbReference>
<dbReference type="InterPro" id="IPR015424">
    <property type="entry name" value="PyrdxlP-dep_Trfase"/>
</dbReference>
<keyword evidence="3" id="KW-0663">Pyridoxal phosphate</keyword>
<dbReference type="PANTHER" id="PTHR43525:SF2">
    <property type="entry name" value="CYSTATHIONINE BETA-LYASE-RELATED"/>
    <property type="match status" value="1"/>
</dbReference>
<dbReference type="SUPFAM" id="SSF53383">
    <property type="entry name" value="PLP-dependent transferases"/>
    <property type="match status" value="1"/>
</dbReference>
<dbReference type="InterPro" id="IPR004839">
    <property type="entry name" value="Aminotransferase_I/II_large"/>
</dbReference>
<dbReference type="GO" id="GO:0047804">
    <property type="term" value="F:cysteine-S-conjugate beta-lyase activity"/>
    <property type="evidence" value="ECO:0007669"/>
    <property type="project" value="UniProtKB-EC"/>
</dbReference>
<dbReference type="Proteomes" id="UP001243212">
    <property type="component" value="Unassembled WGS sequence"/>
</dbReference>
<evidence type="ECO:0000313" key="7">
    <source>
        <dbReference type="EMBL" id="MDP9805701.1"/>
    </source>
</evidence>
<dbReference type="InterPro" id="IPR015422">
    <property type="entry name" value="PyrdxlP-dep_Trfase_small"/>
</dbReference>
<dbReference type="RefSeq" id="WP_307681967.1">
    <property type="nucleotide sequence ID" value="NZ_JAUSQX010000001.1"/>
</dbReference>
<comment type="cofactor">
    <cofactor evidence="1">
        <name>pyridoxal 5'-phosphate</name>
        <dbReference type="ChEBI" id="CHEBI:597326"/>
    </cofactor>
</comment>
<reference evidence="7 8" key="1">
    <citation type="submission" date="2023-07" db="EMBL/GenBank/DDBJ databases">
        <title>Sequencing the genomes of 1000 actinobacteria strains.</title>
        <authorList>
            <person name="Klenk H.-P."/>
        </authorList>
    </citation>
    <scope>NUCLEOTIDE SEQUENCE [LARGE SCALE GENOMIC DNA]</scope>
    <source>
        <strain evidence="7 8">DSM 17163</strain>
    </source>
</reference>
<comment type="caution">
    <text evidence="7">The sequence shown here is derived from an EMBL/GenBank/DDBJ whole genome shotgun (WGS) entry which is preliminary data.</text>
</comment>
<evidence type="ECO:0000256" key="4">
    <source>
        <dbReference type="ARBA" id="ARBA00023239"/>
    </source>
</evidence>
<dbReference type="EMBL" id="JAUSQX010000001">
    <property type="protein sequence ID" value="MDP9805701.1"/>
    <property type="molecule type" value="Genomic_DNA"/>
</dbReference>
<dbReference type="Gene3D" id="3.40.640.10">
    <property type="entry name" value="Type I PLP-dependent aspartate aminotransferase-like (Major domain)"/>
    <property type="match status" value="1"/>
</dbReference>
<evidence type="ECO:0000256" key="3">
    <source>
        <dbReference type="ARBA" id="ARBA00022898"/>
    </source>
</evidence>
<dbReference type="InterPro" id="IPR015421">
    <property type="entry name" value="PyrdxlP-dep_Trfase_major"/>
</dbReference>
<dbReference type="CDD" id="cd00609">
    <property type="entry name" value="AAT_like"/>
    <property type="match status" value="1"/>
</dbReference>
<sequence length="384" mass="41354">MNFDDITLDQLRSAGSRKWATNPDHIGMFVAEMDLGLAEPIKKVLRDYADSPGIGYRSAAAKRALQEATAGWMAQNTAWAPQPGQIFAVPDVVSSARVVIDQLTTPNSPVILPTPAYMGFTALVPAMGRDMLEVPSKIVDGRYELDLNGIRAAFEQGAECLLLVNPANPAGRVYERYELEQLSAVVSDYPDAIVFSDDIHAPLVLDGTHIPYASVNDLAGTHTVTAIAASKGWSIPGLKCAQLVLSNPEHEARLEPYLGWAASIASTVGAAATIAAYTEGDMWRTEVIEYLRGNRDLFADAVGRWPGVWAPHIEGTYIGWLDFSDAIETGAVTTPPASWLHEKCGVVLTPGTACGSDYTNFARIILATPRPILEEAISKIDAAF</sequence>
<feature type="domain" description="Aminotransferase class I/classII large" evidence="6">
    <location>
        <begin position="58"/>
        <end position="380"/>
    </location>
</feature>
<dbReference type="InterPro" id="IPR051798">
    <property type="entry name" value="Class-II_PLP-Dep_Aminotrans"/>
</dbReference>
<name>A0ABT9NE88_9ACTO</name>
<evidence type="ECO:0000256" key="2">
    <source>
        <dbReference type="ARBA" id="ARBA00012224"/>
    </source>
</evidence>
<dbReference type="PANTHER" id="PTHR43525">
    <property type="entry name" value="PROTEIN MALY"/>
    <property type="match status" value="1"/>
</dbReference>
<organism evidence="7 8">
    <name type="scientific">Trueperella bonasi</name>
    <dbReference type="NCBI Taxonomy" id="312286"/>
    <lineage>
        <taxon>Bacteria</taxon>
        <taxon>Bacillati</taxon>
        <taxon>Actinomycetota</taxon>
        <taxon>Actinomycetes</taxon>
        <taxon>Actinomycetales</taxon>
        <taxon>Actinomycetaceae</taxon>
        <taxon>Trueperella</taxon>
    </lineage>
</organism>
<keyword evidence="8" id="KW-1185">Reference proteome</keyword>
<dbReference type="EC" id="4.4.1.13" evidence="2"/>